<dbReference type="Proteomes" id="UP000004662">
    <property type="component" value="Chromosome"/>
</dbReference>
<dbReference type="AlphaFoldDB" id="G7QBK6"/>
<keyword evidence="4" id="KW-1185">Reference proteome</keyword>
<dbReference type="InterPro" id="IPR015330">
    <property type="entry name" value="DNA_primase/pol_bifunc_N"/>
</dbReference>
<gene>
    <name evidence="3" type="ORF">DFW101_2867</name>
</gene>
<evidence type="ECO:0000256" key="1">
    <source>
        <dbReference type="SAM" id="MobiDB-lite"/>
    </source>
</evidence>
<proteinExistence type="predicted"/>
<evidence type="ECO:0000313" key="3">
    <source>
        <dbReference type="EMBL" id="EHJ48869.1"/>
    </source>
</evidence>
<accession>G7QBK6</accession>
<evidence type="ECO:0000313" key="4">
    <source>
        <dbReference type="Proteomes" id="UP000004662"/>
    </source>
</evidence>
<dbReference type="HOGENOM" id="CLU_340892_0_0_7"/>
<dbReference type="OrthoDB" id="5437955at2"/>
<dbReference type="Pfam" id="PF13148">
    <property type="entry name" value="DUF3987"/>
    <property type="match status" value="1"/>
</dbReference>
<dbReference type="EMBL" id="CM001368">
    <property type="protein sequence ID" value="EHJ48869.1"/>
    <property type="molecule type" value="Genomic_DNA"/>
</dbReference>
<dbReference type="Pfam" id="PF09250">
    <property type="entry name" value="Prim-Pol"/>
    <property type="match status" value="1"/>
</dbReference>
<dbReference type="CDD" id="cd04859">
    <property type="entry name" value="Prim_Pol"/>
    <property type="match status" value="1"/>
</dbReference>
<dbReference type="SMART" id="SM00943">
    <property type="entry name" value="Prim-Pol"/>
    <property type="match status" value="1"/>
</dbReference>
<evidence type="ECO:0000259" key="2">
    <source>
        <dbReference type="SMART" id="SM00943"/>
    </source>
</evidence>
<feature type="domain" description="DNA primase/polymerase bifunctional N-terminal" evidence="2">
    <location>
        <begin position="24"/>
        <end position="213"/>
    </location>
</feature>
<feature type="region of interest" description="Disordered" evidence="1">
    <location>
        <begin position="308"/>
        <end position="331"/>
    </location>
</feature>
<dbReference type="SUPFAM" id="SSF56747">
    <property type="entry name" value="Prim-pol domain"/>
    <property type="match status" value="1"/>
</dbReference>
<dbReference type="eggNOG" id="COG5519">
    <property type="taxonomic scope" value="Bacteria"/>
</dbReference>
<organism evidence="3 4">
    <name type="scientific">Solidesulfovibrio carbinoliphilus subsp. oakridgensis</name>
    <dbReference type="NCBI Taxonomy" id="694327"/>
    <lineage>
        <taxon>Bacteria</taxon>
        <taxon>Pseudomonadati</taxon>
        <taxon>Thermodesulfobacteriota</taxon>
        <taxon>Desulfovibrionia</taxon>
        <taxon>Desulfovibrionales</taxon>
        <taxon>Desulfovibrionaceae</taxon>
        <taxon>Solidesulfovibrio</taxon>
    </lineage>
</organism>
<name>G7QBK6_9BACT</name>
<reference evidence="4" key="1">
    <citation type="journal article" date="2015" name="Genome Announc.">
        <title>High-Quality Draft Genome Sequence of Desulfovibrio carbinoliphilus FW-101-2B, an Organic Acid-Oxidizing Sulfate-Reducing Bacterium Isolated from Uranium(VI)-Contaminated Groundwater.</title>
        <authorList>
            <person name="Ramsay B.D."/>
            <person name="Hwang C."/>
            <person name="Woo H.L."/>
            <person name="Carroll S.L."/>
            <person name="Lucas S."/>
            <person name="Han J."/>
            <person name="Lapidus A.L."/>
            <person name="Cheng J.F."/>
            <person name="Goodwin L.A."/>
            <person name="Pitluck S."/>
            <person name="Peters L."/>
            <person name="Chertkov O."/>
            <person name="Held B."/>
            <person name="Detter J.C."/>
            <person name="Han C.S."/>
            <person name="Tapia R."/>
            <person name="Land M.L."/>
            <person name="Hauser L.J."/>
            <person name="Kyrpides N.C."/>
            <person name="Ivanova N.N."/>
            <person name="Mikhailova N."/>
            <person name="Pagani I."/>
            <person name="Woyke T."/>
            <person name="Arkin A.P."/>
            <person name="Dehal P."/>
            <person name="Chivian D."/>
            <person name="Criddle C.S."/>
            <person name="Wu W."/>
            <person name="Chakraborty R."/>
            <person name="Hazen T.C."/>
            <person name="Fields M.W."/>
        </authorList>
    </citation>
    <scope>NUCLEOTIDE SEQUENCE [LARGE SCALE GENOMIC DNA]</scope>
    <source>
        <strain evidence="4">FW-101-2B</strain>
    </source>
</reference>
<feature type="region of interest" description="Disordered" evidence="1">
    <location>
        <begin position="142"/>
        <end position="172"/>
    </location>
</feature>
<sequence>MTIPSTMPPIPDVTPVAVSMLEHALKYAASGKSVFPCWERDETEAEYQARLSTMPEDKRAAAKRWEAKNPRVAGGFKAATTDESKILFWWQRWPDAAIGCPTGPALGAWVLDVDLPKIPGEPDGRDTLARLEADHGALPATVTQRTGSGGEQRFFKWSPDGPEIKNTGSKIGPKLDTRGAGGYVIMPPSLHPAGNRYAWTSNGVELAEAPAWLIELILVKPTPEPRMERQASTRTATGYGRAALEAEASKVASAPQGQRNGTLNAAAYSLGQLVAGGVLDQGEVESALLDAANAAGLTDGEARATIRSGMTAGEKEPRAAPTPAPKPVSRNCDSDTCDSCDSWQELEPLTVDTGSRPYPLDALPTNIRAAVAAVIGYVQCPPALAAMSALSVLSLVGQGMANVRRGPRLEGPCSLFLLGLGESGERKTTCDTAFVAPIRLWQGHKQDEASPRVIAHAADVRSWEAERRGIEEALKNAAKAGKPTDELRARMRCVESDRPQAPRIPRLFYSDVTIERLRAKLAEVWPSAGLVTAEGGIVFGAHAMNADNIMRTMGAINVLWDGGRLEVDRVTNGDLVVESARLTVSLFVQPDVIQTFMDKNAALARGSGWLARALLAHPESTQGNRPFQDAPDDCPPIAAFHARLSHMLDAMPLPNAAGGLDLPLLDLSPEAKRIWVDFYNAIEVELRAGGEFADVKDVASKTADNAARMACLFHLFETGPHGQIGESHLEGAAAIAAWHLYEARRFFGEIALPPELNAAVKLDEWLRRYCRTNGVPAVPTRDVARLGPYRVRPEKTFHAAMEVLKGLGRARLTRDGRRKLVQVNPALLGGGR</sequence>
<dbReference type="InterPro" id="IPR025048">
    <property type="entry name" value="DUF3987"/>
</dbReference>
<dbReference type="STRING" id="694327.DFW101_2867"/>
<dbReference type="eggNOG" id="COG4983">
    <property type="taxonomic scope" value="Bacteria"/>
</dbReference>
<protein>
    <submittedName>
        <fullName evidence="3">Bifunctional DNA primase/polymerase</fullName>
    </submittedName>
</protein>